<dbReference type="GO" id="GO:0016887">
    <property type="term" value="F:ATP hydrolysis activity"/>
    <property type="evidence" value="ECO:0007669"/>
    <property type="project" value="InterPro"/>
</dbReference>
<dbReference type="PANTHER" id="PTHR43553:SF19">
    <property type="entry name" value="HMP_THIAMINE IMPORT ATP-BINDING PROTEIN YKOD-RELATED"/>
    <property type="match status" value="1"/>
</dbReference>
<dbReference type="InterPro" id="IPR003439">
    <property type="entry name" value="ABC_transporter-like_ATP-bd"/>
</dbReference>
<comment type="subcellular location">
    <subcellularLocation>
        <location evidence="1">Cell membrane</location>
        <topology evidence="1">Peripheral membrane protein</topology>
    </subcellularLocation>
</comment>
<evidence type="ECO:0000313" key="11">
    <source>
        <dbReference type="Proteomes" id="UP000273145"/>
    </source>
</evidence>
<keyword evidence="8" id="KW-0472">Membrane</keyword>
<keyword evidence="3" id="KW-0813">Transport</keyword>
<evidence type="ECO:0000256" key="4">
    <source>
        <dbReference type="ARBA" id="ARBA00022475"/>
    </source>
</evidence>
<dbReference type="InterPro" id="IPR027417">
    <property type="entry name" value="P-loop_NTPase"/>
</dbReference>
<dbReference type="SUPFAM" id="SSF52540">
    <property type="entry name" value="P-loop containing nucleoside triphosphate hydrolases"/>
    <property type="match status" value="2"/>
</dbReference>
<evidence type="ECO:0000256" key="5">
    <source>
        <dbReference type="ARBA" id="ARBA00022741"/>
    </source>
</evidence>
<gene>
    <name evidence="10" type="ORF">EIM92_10190</name>
</gene>
<dbReference type="RefSeq" id="WP_125082549.1">
    <property type="nucleotide sequence ID" value="NZ_CP034248.1"/>
</dbReference>
<dbReference type="GO" id="GO:0042626">
    <property type="term" value="F:ATPase-coupled transmembrane transporter activity"/>
    <property type="evidence" value="ECO:0007669"/>
    <property type="project" value="TreeGrafter"/>
</dbReference>
<feature type="domain" description="ABC transporter" evidence="9">
    <location>
        <begin position="379"/>
        <end position="612"/>
    </location>
</feature>
<evidence type="ECO:0000256" key="7">
    <source>
        <dbReference type="ARBA" id="ARBA00022967"/>
    </source>
</evidence>
<accession>A0A3S8RU23</accession>
<dbReference type="CDD" id="cd03225">
    <property type="entry name" value="ABC_cobalt_CbiO_domain1"/>
    <property type="match status" value="2"/>
</dbReference>
<proteinExistence type="inferred from homology"/>
<sequence length="640" mass="72260">MDCRCAGSYRCIEKLPDRQRSSSNRTSETICGEAVMNTKIPCTPSEQGAGHMMYTNEEMMNKPIVLETKDLSLAFSEEDEEIVFSSLSLRLYQGELMLLLGPGGCGKSSMALCLNRVYPSAIDSVVNGSVYLYGQSLEEQDPGTIAQQVGIVFQDVDSQFCMLKVEEELTFCLENIGCPREQISAKIDDALQLVDLTEWRDAQIHALSGGMKQRLALACALVLNPKVLILDEPTSNLDPEACWALSALIDSIRQQRQMSILLIEHQLDAWMPYVDRLAIMGTKGKLIYEGEPRNYFANFKEEARQLGIWMPGAVRLHEELQTMHTASWQPLTRDELTYFWLNEPDAIKLNVLEQLEQRQARRSMQSNGDSETVSRDSLMLLDNVSFERSGGRQILQQLSLTIPAGQFIALVGPNGAGKSTLAALLSGILEPTAGTIQLSGKAISSWPEQELRKRIGLIFQHPEHQFVTDTVYDELAFSLRIQKLPENVVSERVASLLEQYRLQHRRDYSPFALSQGQKRRLSVAAMLSEEQQLLLCDEPTFGQDAYSALELMKSLRARVDRGLTVIMITHDMELVQQYADRVLVLRQGSIQWDGHPDNLWDWPEQQLQANKLIPPLSAYLKNKLRLTLKEKQETCREVLM</sequence>
<keyword evidence="6 10" id="KW-0067">ATP-binding</keyword>
<comment type="similarity">
    <text evidence="2">Belongs to the ABC transporter superfamily.</text>
</comment>
<evidence type="ECO:0000256" key="8">
    <source>
        <dbReference type="ARBA" id="ARBA00023136"/>
    </source>
</evidence>
<dbReference type="OrthoDB" id="501320at2"/>
<dbReference type="InterPro" id="IPR050095">
    <property type="entry name" value="ECF_ABC_transporter_ATP-bd"/>
</dbReference>
<dbReference type="EMBL" id="CP034248">
    <property type="protein sequence ID" value="AZK46491.1"/>
    <property type="molecule type" value="Genomic_DNA"/>
</dbReference>
<keyword evidence="4" id="KW-1003">Cell membrane</keyword>
<dbReference type="NCBIfam" id="NF010167">
    <property type="entry name" value="PRK13648.1"/>
    <property type="match status" value="2"/>
</dbReference>
<keyword evidence="7" id="KW-1278">Translocase</keyword>
<dbReference type="Pfam" id="PF00005">
    <property type="entry name" value="ABC_tran"/>
    <property type="match status" value="2"/>
</dbReference>
<evidence type="ECO:0000259" key="9">
    <source>
        <dbReference type="PROSITE" id="PS50893"/>
    </source>
</evidence>
<dbReference type="PROSITE" id="PS50893">
    <property type="entry name" value="ABC_TRANSPORTER_2"/>
    <property type="match status" value="2"/>
</dbReference>
<dbReference type="Proteomes" id="UP000273145">
    <property type="component" value="Chromosome"/>
</dbReference>
<dbReference type="InterPro" id="IPR017871">
    <property type="entry name" value="ABC_transporter-like_CS"/>
</dbReference>
<dbReference type="Gene3D" id="3.40.50.300">
    <property type="entry name" value="P-loop containing nucleotide triphosphate hydrolases"/>
    <property type="match status" value="2"/>
</dbReference>
<evidence type="ECO:0000256" key="3">
    <source>
        <dbReference type="ARBA" id="ARBA00022448"/>
    </source>
</evidence>
<evidence type="ECO:0000256" key="6">
    <source>
        <dbReference type="ARBA" id="ARBA00022840"/>
    </source>
</evidence>
<dbReference type="GO" id="GO:0043190">
    <property type="term" value="C:ATP-binding cassette (ABC) transporter complex"/>
    <property type="evidence" value="ECO:0007669"/>
    <property type="project" value="TreeGrafter"/>
</dbReference>
<dbReference type="SMART" id="SM00382">
    <property type="entry name" value="AAA"/>
    <property type="match status" value="2"/>
</dbReference>
<dbReference type="PROSITE" id="PS00211">
    <property type="entry name" value="ABC_TRANSPORTER_1"/>
    <property type="match status" value="2"/>
</dbReference>
<dbReference type="KEGG" id="plen:EIM92_10190"/>
<dbReference type="InterPro" id="IPR015856">
    <property type="entry name" value="ABC_transpr_CbiO/EcfA_su"/>
</dbReference>
<dbReference type="GO" id="GO:0005524">
    <property type="term" value="F:ATP binding"/>
    <property type="evidence" value="ECO:0007669"/>
    <property type="project" value="UniProtKB-KW"/>
</dbReference>
<evidence type="ECO:0000256" key="1">
    <source>
        <dbReference type="ARBA" id="ARBA00004202"/>
    </source>
</evidence>
<evidence type="ECO:0000313" key="10">
    <source>
        <dbReference type="EMBL" id="AZK46491.1"/>
    </source>
</evidence>
<reference evidence="10 11" key="1">
    <citation type="submission" date="2018-11" db="EMBL/GenBank/DDBJ databases">
        <title>Genome sequencing of Paenibacillus lentus DSM25539(T).</title>
        <authorList>
            <person name="Kook J.-K."/>
            <person name="Park S.-N."/>
            <person name="Lim Y.K."/>
        </authorList>
    </citation>
    <scope>NUCLEOTIDE SEQUENCE [LARGE SCALE GENOMIC DNA]</scope>
    <source>
        <strain evidence="10 11">DSM 25539</strain>
    </source>
</reference>
<keyword evidence="11" id="KW-1185">Reference proteome</keyword>
<dbReference type="AlphaFoldDB" id="A0A3S8RU23"/>
<dbReference type="InterPro" id="IPR003593">
    <property type="entry name" value="AAA+_ATPase"/>
</dbReference>
<dbReference type="PANTHER" id="PTHR43553">
    <property type="entry name" value="HEAVY METAL TRANSPORTER"/>
    <property type="match status" value="1"/>
</dbReference>
<organism evidence="10 11">
    <name type="scientific">Paenibacillus lentus</name>
    <dbReference type="NCBI Taxonomy" id="1338368"/>
    <lineage>
        <taxon>Bacteria</taxon>
        <taxon>Bacillati</taxon>
        <taxon>Bacillota</taxon>
        <taxon>Bacilli</taxon>
        <taxon>Bacillales</taxon>
        <taxon>Paenibacillaceae</taxon>
        <taxon>Paenibacillus</taxon>
    </lineage>
</organism>
<feature type="domain" description="ABC transporter" evidence="9">
    <location>
        <begin position="66"/>
        <end position="308"/>
    </location>
</feature>
<name>A0A3S8RU23_9BACL</name>
<evidence type="ECO:0000256" key="2">
    <source>
        <dbReference type="ARBA" id="ARBA00005417"/>
    </source>
</evidence>
<keyword evidence="5" id="KW-0547">Nucleotide-binding</keyword>
<protein>
    <submittedName>
        <fullName evidence="10">Energy-coupling factor ABC transporter ATP-binding protein</fullName>
    </submittedName>
</protein>